<dbReference type="SMART" id="SM01173">
    <property type="entry name" value="DUF4187"/>
    <property type="match status" value="1"/>
</dbReference>
<evidence type="ECO:0000256" key="1">
    <source>
        <dbReference type="ARBA" id="ARBA00007140"/>
    </source>
</evidence>
<dbReference type="Pfam" id="PF13821">
    <property type="entry name" value="DUF4187"/>
    <property type="match status" value="1"/>
</dbReference>
<evidence type="ECO:0000256" key="6">
    <source>
        <dbReference type="ARBA" id="ARBA00022840"/>
    </source>
</evidence>
<dbReference type="PROSITE" id="PS50174">
    <property type="entry name" value="G_PATCH"/>
    <property type="match status" value="1"/>
</dbReference>
<evidence type="ECO:0000259" key="11">
    <source>
        <dbReference type="PROSITE" id="PS50174"/>
    </source>
</evidence>
<reference evidence="12" key="1">
    <citation type="journal article" date="2004" name="Nature">
        <title>Genome duplication in the teleost fish Tetraodon nigroviridis reveals the early vertebrate proto-karyotype.</title>
        <authorList>
            <person name="Jaillon O."/>
            <person name="Aury J.-M."/>
            <person name="Brunet F."/>
            <person name="Petit J.-L."/>
            <person name="Stange-Thomann N."/>
            <person name="Mauceli E."/>
            <person name="Bouneau L."/>
            <person name="Fischer C."/>
            <person name="Ozouf-Costaz C."/>
            <person name="Bernot A."/>
            <person name="Nicaud S."/>
            <person name="Jaffe D."/>
            <person name="Fisher S."/>
            <person name="Lutfalla G."/>
            <person name="Dossat C."/>
            <person name="Segurens B."/>
            <person name="Dasilva C."/>
            <person name="Salanoubat M."/>
            <person name="Levy M."/>
            <person name="Boudet N."/>
            <person name="Castellano S."/>
            <person name="Anthouard V."/>
            <person name="Jubin C."/>
            <person name="Castelli V."/>
            <person name="Katinka M."/>
            <person name="Vacherie B."/>
            <person name="Biemont C."/>
            <person name="Skalli Z."/>
            <person name="Cattolico L."/>
            <person name="Poulain J."/>
            <person name="De Berardinis V."/>
            <person name="Cruaud C."/>
            <person name="Duprat S."/>
            <person name="Brottier P."/>
            <person name="Coutanceau J.-P."/>
            <person name="Gouzy J."/>
            <person name="Parra G."/>
            <person name="Lardier G."/>
            <person name="Chapple C."/>
            <person name="McKernan K.J."/>
            <person name="McEwan P."/>
            <person name="Bosak S."/>
            <person name="Kellis M."/>
            <person name="Volff J.-N."/>
            <person name="Guigo R."/>
            <person name="Zody M.C."/>
            <person name="Mesirov J."/>
            <person name="Lindblad-Toh K."/>
            <person name="Birren B."/>
            <person name="Nusbaum C."/>
            <person name="Kahn D."/>
            <person name="Robinson-Rechavi M."/>
            <person name="Laudet V."/>
            <person name="Schachter V."/>
            <person name="Quetier F."/>
            <person name="Saurin W."/>
            <person name="Scarpelli C."/>
            <person name="Wincker P."/>
            <person name="Lander E.S."/>
            <person name="Weissenbach J."/>
            <person name="Roest Crollius H."/>
        </authorList>
    </citation>
    <scope>NUCLEOTIDE SEQUENCE [LARGE SCALE GENOMIC DNA]</scope>
</reference>
<dbReference type="SUPFAM" id="SSF56112">
    <property type="entry name" value="Protein kinase-like (PK-like)"/>
    <property type="match status" value="2"/>
</dbReference>
<dbReference type="AlphaFoldDB" id="Q4RPZ3"/>
<feature type="non-terminal residue" evidence="12">
    <location>
        <position position="1"/>
    </location>
</feature>
<dbReference type="PROSITE" id="PS50011">
    <property type="entry name" value="PROTEIN_KINASE_DOM"/>
    <property type="match status" value="1"/>
</dbReference>
<evidence type="ECO:0000256" key="8">
    <source>
        <dbReference type="PROSITE-ProRule" id="PRU10141"/>
    </source>
</evidence>
<feature type="compositionally biased region" description="Basic and acidic residues" evidence="9">
    <location>
        <begin position="109"/>
        <end position="124"/>
    </location>
</feature>
<reference evidence="12" key="2">
    <citation type="submission" date="2004-02" db="EMBL/GenBank/DDBJ databases">
        <authorList>
            <consortium name="Genoscope"/>
            <consortium name="Whitehead Institute Centre for Genome Research"/>
        </authorList>
    </citation>
    <scope>NUCLEOTIDE SEQUENCE</scope>
</reference>
<keyword evidence="3" id="KW-0808">Transferase</keyword>
<dbReference type="SMART" id="SM00443">
    <property type="entry name" value="G_patch"/>
    <property type="match status" value="1"/>
</dbReference>
<dbReference type="Pfam" id="PF00069">
    <property type="entry name" value="Pkinase"/>
    <property type="match status" value="2"/>
</dbReference>
<feature type="compositionally biased region" description="Basic and acidic residues" evidence="9">
    <location>
        <begin position="131"/>
        <end position="160"/>
    </location>
</feature>
<dbReference type="EMBL" id="CAAE01015006">
    <property type="protein sequence ID" value="CAG09539.1"/>
    <property type="molecule type" value="Genomic_DNA"/>
</dbReference>
<feature type="region of interest" description="Disordered" evidence="9">
    <location>
        <begin position="86"/>
        <end position="162"/>
    </location>
</feature>
<gene>
    <name evidence="12" type="ORF">GSTENG00030861001</name>
</gene>
<feature type="region of interest" description="Disordered" evidence="9">
    <location>
        <begin position="36"/>
        <end position="63"/>
    </location>
</feature>
<name>Q4RPZ3_TETNG</name>
<organism evidence="12">
    <name type="scientific">Tetraodon nigroviridis</name>
    <name type="common">Spotted green pufferfish</name>
    <name type="synonym">Chelonodon nigroviridis</name>
    <dbReference type="NCBI Taxonomy" id="99883"/>
    <lineage>
        <taxon>Eukaryota</taxon>
        <taxon>Metazoa</taxon>
        <taxon>Chordata</taxon>
        <taxon>Craniata</taxon>
        <taxon>Vertebrata</taxon>
        <taxon>Euteleostomi</taxon>
        <taxon>Actinopterygii</taxon>
        <taxon>Neopterygii</taxon>
        <taxon>Teleostei</taxon>
        <taxon>Neoteleostei</taxon>
        <taxon>Acanthomorphata</taxon>
        <taxon>Eupercaria</taxon>
        <taxon>Tetraodontiformes</taxon>
        <taxon>Tetradontoidea</taxon>
        <taxon>Tetraodontidae</taxon>
        <taxon>Tetraodon</taxon>
    </lineage>
</organism>
<dbReference type="Gene3D" id="1.10.510.10">
    <property type="entry name" value="Transferase(Phosphotransferase) domain 1"/>
    <property type="match status" value="2"/>
</dbReference>
<dbReference type="GO" id="GO:0003676">
    <property type="term" value="F:nucleic acid binding"/>
    <property type="evidence" value="ECO:0007669"/>
    <property type="project" value="InterPro"/>
</dbReference>
<dbReference type="PANTHER" id="PTHR11042:SF166">
    <property type="entry name" value="EUKARYOTIC TRANSLATION INITIATION FACTOR 2-ALPHA KINASE 3"/>
    <property type="match status" value="1"/>
</dbReference>
<dbReference type="InterPro" id="IPR025239">
    <property type="entry name" value="DUF4187"/>
</dbReference>
<dbReference type="InterPro" id="IPR050339">
    <property type="entry name" value="CC_SR_Kinase"/>
</dbReference>
<evidence type="ECO:0000259" key="10">
    <source>
        <dbReference type="PROSITE" id="PS50011"/>
    </source>
</evidence>
<dbReference type="PANTHER" id="PTHR11042">
    <property type="entry name" value="EUKARYOTIC TRANSLATION INITIATION FACTOR 2-ALPHA KINASE EIF2-ALPHA KINASE -RELATED"/>
    <property type="match status" value="1"/>
</dbReference>
<evidence type="ECO:0000256" key="5">
    <source>
        <dbReference type="ARBA" id="ARBA00022777"/>
    </source>
</evidence>
<sequence>EEDDYMSDAFLSKIQDVKPGVNMVRRVKETMKKEIKQKEANVKNRQKTFKEKEKESREAALQNSITTENKGFALLQKMGYKAGQGLGKEGKVDPIPLNIKTDRGGIGMEEMKKRKAEEELEHYRQKIKAKQSSETRSLEDFRSRVRTEREERKIEGDLRRSQRACEQLDSQKSIVVPREDWYWPKTESNDEEDVQEKEEEDEEENTDLTSADKLQILTSYLRGVHFYCIWCGTTYHGRLYGRPRRYRTSITAILFGTTPAGWRIQDTIAVHPTLYERWRPCLTCYTSILFAISPLGRKRPDTRTVQTASLGKSALLGPPAFHFHSRSFLCFHSFCSRSTGSSESKCFLYIQMELCANKTLTRWIHDKNSESSGDSKRSQESLRLAQQIASGVKYIHSKGFIHRDLKDGQNYDRKVDIFSMGLIFLELWWKVSSGHERANPPALPEEEDEESSRQLCLKKKMKKAVIYPDPQSNVSVWVLERQKANGIVVFSSGREVTGTQLWTQPGGYGPPPPALSEEEDEESSFTKTFEVMGLLGEGGFGDVYKVKDNALEKFFAIKIVRSRRNALREVVVLSDLLHINIIRYYSFWEEETRYQDNSSTDGSDSFSGTSTGSSESDCFLYIQMELCANKTLTRWIHDKNSESSGDSKRSQESLRLAQQIASGVEYIHSKGFIHRDLKDEVVKIGDFGLVTKDNIDTIDGVEKRTKGVGTPSYMAPEQDGQNYDRKVDIFSMGLIFLELWWKVSSGHERANYLHRHLWERRASRGVFPEIKPQRSDSPSPSCRLLSFVCFKQAVIRYSGPIVEQRTRGSPAAQEYSFSRQMMMSPLPCDRVRFHCRINYSQRLIGSAESKRSFSSNSSRK</sequence>
<dbReference type="PROSITE" id="PS00107">
    <property type="entry name" value="PROTEIN_KINASE_ATP"/>
    <property type="match status" value="1"/>
</dbReference>
<keyword evidence="6 8" id="KW-0067">ATP-binding</keyword>
<dbReference type="GO" id="GO:0005634">
    <property type="term" value="C:nucleus"/>
    <property type="evidence" value="ECO:0007669"/>
    <property type="project" value="TreeGrafter"/>
</dbReference>
<dbReference type="OrthoDB" id="786951at2759"/>
<comment type="caution">
    <text evidence="12">The sequence shown here is derived from an EMBL/GenBank/DDBJ whole genome shotgun (WGS) entry which is preliminary data.</text>
</comment>
<dbReference type="GO" id="GO:0005737">
    <property type="term" value="C:cytoplasm"/>
    <property type="evidence" value="ECO:0007669"/>
    <property type="project" value="TreeGrafter"/>
</dbReference>
<proteinExistence type="inferred from homology"/>
<protein>
    <recommendedName>
        <fullName evidence="2">G patch domain-containing protein 11</fullName>
    </recommendedName>
    <alternativeName>
        <fullName evidence="7">Coiled-coil domain-containing protein 75</fullName>
    </alternativeName>
</protein>
<evidence type="ECO:0000256" key="2">
    <source>
        <dbReference type="ARBA" id="ARBA00021978"/>
    </source>
</evidence>
<dbReference type="InterPro" id="IPR000719">
    <property type="entry name" value="Prot_kinase_dom"/>
</dbReference>
<dbReference type="InterPro" id="IPR011009">
    <property type="entry name" value="Kinase-like_dom_sf"/>
</dbReference>
<feature type="compositionally biased region" description="Basic and acidic residues" evidence="9">
    <location>
        <begin position="36"/>
        <end position="58"/>
    </location>
</feature>
<dbReference type="KEGG" id="tng:GSTEN00030861G001"/>
<dbReference type="Pfam" id="PF01585">
    <property type="entry name" value="G-patch"/>
    <property type="match status" value="1"/>
</dbReference>
<comment type="similarity">
    <text evidence="1">Belongs to the GPATCH11 family.</text>
</comment>
<feature type="region of interest" description="Disordered" evidence="9">
    <location>
        <begin position="501"/>
        <end position="520"/>
    </location>
</feature>
<dbReference type="Gene3D" id="3.30.200.20">
    <property type="entry name" value="Phosphorylase Kinase, domain 1"/>
    <property type="match status" value="1"/>
</dbReference>
<evidence type="ECO:0000256" key="9">
    <source>
        <dbReference type="SAM" id="MobiDB-lite"/>
    </source>
</evidence>
<evidence type="ECO:0000256" key="4">
    <source>
        <dbReference type="ARBA" id="ARBA00022741"/>
    </source>
</evidence>
<feature type="domain" description="Protein kinase" evidence="10">
    <location>
        <begin position="529"/>
        <end position="860"/>
    </location>
</feature>
<keyword evidence="5" id="KW-0418">Kinase</keyword>
<evidence type="ECO:0000256" key="7">
    <source>
        <dbReference type="ARBA" id="ARBA00030688"/>
    </source>
</evidence>
<evidence type="ECO:0000256" key="3">
    <source>
        <dbReference type="ARBA" id="ARBA00022679"/>
    </source>
</evidence>
<keyword evidence="4 8" id="KW-0547">Nucleotide-binding</keyword>
<feature type="domain" description="G-patch" evidence="11">
    <location>
        <begin position="67"/>
        <end position="111"/>
    </location>
</feature>
<dbReference type="GO" id="GO:0004694">
    <property type="term" value="F:eukaryotic translation initiation factor 2alpha kinase activity"/>
    <property type="evidence" value="ECO:0007669"/>
    <property type="project" value="TreeGrafter"/>
</dbReference>
<feature type="compositionally biased region" description="Acidic residues" evidence="9">
    <location>
        <begin position="189"/>
        <end position="206"/>
    </location>
</feature>
<dbReference type="GO" id="GO:0005524">
    <property type="term" value="F:ATP binding"/>
    <property type="evidence" value="ECO:0007669"/>
    <property type="project" value="UniProtKB-UniRule"/>
</dbReference>
<feature type="region of interest" description="Disordered" evidence="9">
    <location>
        <begin position="185"/>
        <end position="208"/>
    </location>
</feature>
<accession>Q4RPZ3</accession>
<dbReference type="InterPro" id="IPR000467">
    <property type="entry name" value="G_patch_dom"/>
</dbReference>
<evidence type="ECO:0000313" key="12">
    <source>
        <dbReference type="EMBL" id="CAG09539.1"/>
    </source>
</evidence>
<dbReference type="InterPro" id="IPR017441">
    <property type="entry name" value="Protein_kinase_ATP_BS"/>
</dbReference>
<feature type="binding site" evidence="8">
    <location>
        <position position="558"/>
    </location>
    <ligand>
        <name>ATP</name>
        <dbReference type="ChEBI" id="CHEBI:30616"/>
    </ligand>
</feature>